<dbReference type="EMBL" id="BAAFJT010000001">
    <property type="protein sequence ID" value="GAB0177773.1"/>
    <property type="molecule type" value="Genomic_DNA"/>
</dbReference>
<protein>
    <submittedName>
        <fullName evidence="1">Uncharacterized protein</fullName>
    </submittedName>
</protein>
<evidence type="ECO:0000313" key="1">
    <source>
        <dbReference type="EMBL" id="GAB0177773.1"/>
    </source>
</evidence>
<keyword evidence="2" id="KW-1185">Reference proteome</keyword>
<gene>
    <name evidence="1" type="ORF">GRJ2_000242600</name>
</gene>
<comment type="caution">
    <text evidence="1">The sequence shown here is derived from an EMBL/GenBank/DDBJ whole genome shotgun (WGS) entry which is preliminary data.</text>
</comment>
<sequence length="90" mass="9921">MQGRRREDAALYISDQLECMELHVGMDEELTKSLWVRIKGSAGAGDIIAGVCYRPPDQGDQADEALYRQIEAASCSQALVLMGDFSHSNM</sequence>
<reference evidence="1 2" key="1">
    <citation type="submission" date="2024-06" db="EMBL/GenBank/DDBJ databases">
        <title>The draft genome of Grus japonensis, version 3.</title>
        <authorList>
            <person name="Nabeshima K."/>
            <person name="Suzuki S."/>
            <person name="Onuma M."/>
        </authorList>
    </citation>
    <scope>NUCLEOTIDE SEQUENCE [LARGE SCALE GENOMIC DNA]</scope>
    <source>
        <strain evidence="1 2">451A</strain>
    </source>
</reference>
<dbReference type="Proteomes" id="UP001623348">
    <property type="component" value="Unassembled WGS sequence"/>
</dbReference>
<name>A0ABC9VYD2_GRUJA</name>
<proteinExistence type="predicted"/>
<dbReference type="AlphaFoldDB" id="A0ABC9VYD2"/>
<accession>A0ABC9VYD2</accession>
<evidence type="ECO:0000313" key="2">
    <source>
        <dbReference type="Proteomes" id="UP001623348"/>
    </source>
</evidence>
<organism evidence="1 2">
    <name type="scientific">Grus japonensis</name>
    <name type="common">Japanese crane</name>
    <name type="synonym">Red-crowned crane</name>
    <dbReference type="NCBI Taxonomy" id="30415"/>
    <lineage>
        <taxon>Eukaryota</taxon>
        <taxon>Metazoa</taxon>
        <taxon>Chordata</taxon>
        <taxon>Craniata</taxon>
        <taxon>Vertebrata</taxon>
        <taxon>Euteleostomi</taxon>
        <taxon>Archelosauria</taxon>
        <taxon>Archosauria</taxon>
        <taxon>Dinosauria</taxon>
        <taxon>Saurischia</taxon>
        <taxon>Theropoda</taxon>
        <taxon>Coelurosauria</taxon>
        <taxon>Aves</taxon>
        <taxon>Neognathae</taxon>
        <taxon>Neoaves</taxon>
        <taxon>Gruiformes</taxon>
        <taxon>Gruidae</taxon>
        <taxon>Grus</taxon>
    </lineage>
</organism>